<keyword evidence="3" id="KW-1185">Reference proteome</keyword>
<comment type="caution">
    <text evidence="2">The sequence shown here is derived from an EMBL/GenBank/DDBJ whole genome shotgun (WGS) entry which is preliminary data.</text>
</comment>
<dbReference type="PANTHER" id="PTHR31212">
    <property type="entry name" value="ALPHA-KETOGLUTARATE-DEPENDENT DIOXYGENASE ALKB HOMOLOG 3"/>
    <property type="match status" value="1"/>
</dbReference>
<protein>
    <submittedName>
        <fullName evidence="2">Alpha-ketoglutarate-dependent dioxygenase AlkB</fullName>
    </submittedName>
</protein>
<organism evidence="2 3">
    <name type="scientific">Lyngbya confervoides BDU141951</name>
    <dbReference type="NCBI Taxonomy" id="1574623"/>
    <lineage>
        <taxon>Bacteria</taxon>
        <taxon>Bacillati</taxon>
        <taxon>Cyanobacteriota</taxon>
        <taxon>Cyanophyceae</taxon>
        <taxon>Oscillatoriophycideae</taxon>
        <taxon>Oscillatoriales</taxon>
        <taxon>Microcoleaceae</taxon>
        <taxon>Lyngbya</taxon>
    </lineage>
</organism>
<proteinExistence type="predicted"/>
<dbReference type="Gene3D" id="2.60.120.590">
    <property type="entry name" value="Alpha-ketoglutarate-dependent dioxygenase AlkB-like"/>
    <property type="match status" value="1"/>
</dbReference>
<dbReference type="PANTHER" id="PTHR31212:SF4">
    <property type="entry name" value="ALPHA-KETOGLUTARATE-DEPENDENT DIOXYGENASE ALKB HOMOLOG 3"/>
    <property type="match status" value="1"/>
</dbReference>
<dbReference type="InterPro" id="IPR032854">
    <property type="entry name" value="ALKBH3"/>
</dbReference>
<dbReference type="PROSITE" id="PS51471">
    <property type="entry name" value="FE2OG_OXY"/>
    <property type="match status" value="1"/>
</dbReference>
<dbReference type="AlphaFoldDB" id="A0ABD4SZD5"/>
<dbReference type="InterPro" id="IPR005123">
    <property type="entry name" value="Oxoglu/Fe-dep_dioxygenase_dom"/>
</dbReference>
<dbReference type="Proteomes" id="UP000031561">
    <property type="component" value="Unassembled WGS sequence"/>
</dbReference>
<feature type="domain" description="Fe2OG dioxygenase" evidence="1">
    <location>
        <begin position="134"/>
        <end position="233"/>
    </location>
</feature>
<dbReference type="SUPFAM" id="SSF51197">
    <property type="entry name" value="Clavaminate synthase-like"/>
    <property type="match status" value="1"/>
</dbReference>
<keyword evidence="2" id="KW-0560">Oxidoreductase</keyword>
<gene>
    <name evidence="2" type="ORF">QQ91_0001525</name>
</gene>
<dbReference type="Pfam" id="PF13532">
    <property type="entry name" value="2OG-FeII_Oxy_2"/>
    <property type="match status" value="1"/>
</dbReference>
<dbReference type="InterPro" id="IPR037151">
    <property type="entry name" value="AlkB-like_sf"/>
</dbReference>
<accession>A0ABD4SZD5</accession>
<sequence length="237" mass="26768">MNDRPGRQNYSSEDLREPGIQARVTPEEFFALSQGKAFSPAILEAEDVPPLVYWPGFLPKAQADRLLTLSLDLPWQQQQITIFGKQRPVPRLESYFGDSTAYHYGYSNSVSWQAAPWPDFLADLRSQVEVVTGYAYQVGMGNLYRDGNDSNGYHADDEPELGEDPAIASVSLGATRTFRLKRRKKGAKSWGIALHHGDLLLMQPGCQRNWIHTVPKTARPCGPRINWTFRPYVSLTR</sequence>
<name>A0ABD4SZD5_9CYAN</name>
<dbReference type="InterPro" id="IPR027450">
    <property type="entry name" value="AlkB-like"/>
</dbReference>
<evidence type="ECO:0000313" key="3">
    <source>
        <dbReference type="Proteomes" id="UP000031561"/>
    </source>
</evidence>
<dbReference type="EMBL" id="JTHE03000009">
    <property type="protein sequence ID" value="MCM1981510.1"/>
    <property type="molecule type" value="Genomic_DNA"/>
</dbReference>
<reference evidence="2 3" key="1">
    <citation type="journal article" date="2015" name="Genome Announc.">
        <title>Draft Genome Sequence of Filamentous Marine Cyanobacterium Lyngbya confervoides Strain BDU141951.</title>
        <authorList>
            <person name="Chandrababunaidu M.M."/>
            <person name="Sen D."/>
            <person name="Tripathy S."/>
        </authorList>
    </citation>
    <scope>NUCLEOTIDE SEQUENCE [LARGE SCALE GENOMIC DNA]</scope>
    <source>
        <strain evidence="2 3">BDU141951</strain>
    </source>
</reference>
<keyword evidence="2" id="KW-0223">Dioxygenase</keyword>
<evidence type="ECO:0000313" key="2">
    <source>
        <dbReference type="EMBL" id="MCM1981510.1"/>
    </source>
</evidence>
<dbReference type="RefSeq" id="WP_250833226.1">
    <property type="nucleotide sequence ID" value="NZ_JTHE03000009.1"/>
</dbReference>
<evidence type="ECO:0000259" key="1">
    <source>
        <dbReference type="PROSITE" id="PS51471"/>
    </source>
</evidence>
<dbReference type="GO" id="GO:0051213">
    <property type="term" value="F:dioxygenase activity"/>
    <property type="evidence" value="ECO:0007669"/>
    <property type="project" value="UniProtKB-KW"/>
</dbReference>